<keyword evidence="8 9" id="KW-0012">Acyltransferase</keyword>
<dbReference type="Pfam" id="PF20154">
    <property type="entry name" value="LNT_N"/>
    <property type="match status" value="1"/>
</dbReference>
<dbReference type="UniPathway" id="UPA00666"/>
<comment type="pathway">
    <text evidence="9">Protein modification; lipoprotein biosynthesis (N-acyl transfer).</text>
</comment>
<dbReference type="Proteomes" id="UP000000238">
    <property type="component" value="Chromosome"/>
</dbReference>
<reference evidence="11 12" key="1">
    <citation type="journal article" date="2005" name="Nucleic Acids Res.">
        <title>Genomic blueprint of Hahella chejuensis, a marine microbe producing an algicidal agent.</title>
        <authorList>
            <person name="Jeong H."/>
            <person name="Yim J.H."/>
            <person name="Lee C."/>
            <person name="Choi S.-H."/>
            <person name="Park Y.K."/>
            <person name="Yoon S.H."/>
            <person name="Hur C.-G."/>
            <person name="Kang H.-Y."/>
            <person name="Kim D."/>
            <person name="Lee H.H."/>
            <person name="Park K.H."/>
            <person name="Park S.-H."/>
            <person name="Park H.-S."/>
            <person name="Lee H.K."/>
            <person name="Oh T.K."/>
            <person name="Kim J.F."/>
        </authorList>
    </citation>
    <scope>NUCLEOTIDE SEQUENCE [LARGE SCALE GENOMIC DNA]</scope>
    <source>
        <strain evidence="11 12">KCTC 2396</strain>
    </source>
</reference>
<dbReference type="KEGG" id="hch:HCH_05352"/>
<dbReference type="InterPro" id="IPR036526">
    <property type="entry name" value="C-N_Hydrolase_sf"/>
</dbReference>
<evidence type="ECO:0000256" key="3">
    <source>
        <dbReference type="ARBA" id="ARBA00022475"/>
    </source>
</evidence>
<evidence type="ECO:0000256" key="6">
    <source>
        <dbReference type="ARBA" id="ARBA00022989"/>
    </source>
</evidence>
<dbReference type="InterPro" id="IPR004563">
    <property type="entry name" value="Apolipo_AcylTrfase"/>
</dbReference>
<accession>Q2SBF0</accession>
<dbReference type="RefSeq" id="WP_011399088.1">
    <property type="nucleotide sequence ID" value="NC_007645.1"/>
</dbReference>
<proteinExistence type="inferred from homology"/>
<evidence type="ECO:0000256" key="7">
    <source>
        <dbReference type="ARBA" id="ARBA00023136"/>
    </source>
</evidence>
<dbReference type="InterPro" id="IPR045378">
    <property type="entry name" value="LNT_N"/>
</dbReference>
<dbReference type="EC" id="2.3.1.269" evidence="9"/>
<evidence type="ECO:0000256" key="1">
    <source>
        <dbReference type="ARBA" id="ARBA00004651"/>
    </source>
</evidence>
<comment type="similarity">
    <text evidence="2 9">Belongs to the CN hydrolase family. Apolipoprotein N-acyltransferase subfamily.</text>
</comment>
<comment type="function">
    <text evidence="9">Catalyzes the phospholipid dependent N-acylation of the N-terminal cysteine of apolipoprotein, the last step in lipoprotein maturation.</text>
</comment>
<keyword evidence="12" id="KW-1185">Reference proteome</keyword>
<dbReference type="GO" id="GO:0005886">
    <property type="term" value="C:plasma membrane"/>
    <property type="evidence" value="ECO:0007669"/>
    <property type="project" value="UniProtKB-SubCell"/>
</dbReference>
<gene>
    <name evidence="11" type="primary">cutE</name>
    <name evidence="9" type="synonym">lnt</name>
    <name evidence="11" type="ordered locus">HCH_05352</name>
</gene>
<dbReference type="HAMAP" id="MF_01148">
    <property type="entry name" value="Lnt"/>
    <property type="match status" value="1"/>
</dbReference>
<sequence length="513" mass="56306">MKSALLWNWVAPAAAGGLFTLCFAPYNLWFCAFPAALILLNVFQFGKVKQALAQGWAFGLGLFGSGASWVYVSIHEHGNASAVLAFILTAAFVAGIALFPTLQFAITARLTRRRLSPSLEGLIFIAMWVLFEWVRSWLLTGFPWLLLGVAFIDAPLAGWAPVFGVYGVTLLLLLTCHALSLSYRNRKSPTVLACNAALIAGIWGGGALLQQLEWTTPRGDPIQVSMVQANIAQEVKWLRENREVITETYLTLTEPLWDSDLIIWPETALPYFSSQAGPLLKQLDKQATENSTALMMGILSADRGEDARINVYNSFIALGQGEGAYNKQKLVPFGEYVPLESWLRGLIDFFNLPMSSMQKGSPTQAPIRFRDATLMPFICYEVVYPDFVAKLAQQPELLVTVSNDSWFGASIGPHQHLQIAQMRALENDKYMLRSTNNGITAIIDPHGRIASRAPQFQATTLSGTVELRQGATLFSRLGSWPILIIATLLLAGALLLGRREQTEAPAAALEQAG</sequence>
<dbReference type="HOGENOM" id="CLU_019563_3_0_6"/>
<evidence type="ECO:0000256" key="2">
    <source>
        <dbReference type="ARBA" id="ARBA00010065"/>
    </source>
</evidence>
<dbReference type="GO" id="GO:0016410">
    <property type="term" value="F:N-acyltransferase activity"/>
    <property type="evidence" value="ECO:0007669"/>
    <property type="project" value="UniProtKB-UniRule"/>
</dbReference>
<protein>
    <recommendedName>
        <fullName evidence="9">Apolipoprotein N-acyltransferase</fullName>
        <shortName evidence="9">ALP N-acyltransferase</shortName>
        <ecNumber evidence="9">2.3.1.269</ecNumber>
    </recommendedName>
</protein>
<keyword evidence="3 9" id="KW-1003">Cell membrane</keyword>
<name>Q2SBF0_HAHCH</name>
<keyword evidence="4 9" id="KW-0808">Transferase</keyword>
<keyword evidence="11" id="KW-0449">Lipoprotein</keyword>
<dbReference type="Gene3D" id="3.60.110.10">
    <property type="entry name" value="Carbon-nitrogen hydrolase"/>
    <property type="match status" value="1"/>
</dbReference>
<keyword evidence="5 9" id="KW-0812">Transmembrane</keyword>
<dbReference type="PANTHER" id="PTHR38686">
    <property type="entry name" value="APOLIPOPROTEIN N-ACYLTRANSFERASE"/>
    <property type="match status" value="1"/>
</dbReference>
<dbReference type="OrthoDB" id="9804277at2"/>
<feature type="domain" description="CN hydrolase" evidence="10">
    <location>
        <begin position="227"/>
        <end position="467"/>
    </location>
</feature>
<dbReference type="AlphaFoldDB" id="Q2SBF0"/>
<dbReference type="SUPFAM" id="SSF56317">
    <property type="entry name" value="Carbon-nitrogen hydrolase"/>
    <property type="match status" value="1"/>
</dbReference>
<dbReference type="STRING" id="349521.HCH_05352"/>
<dbReference type="PANTHER" id="PTHR38686:SF1">
    <property type="entry name" value="APOLIPOPROTEIN N-ACYLTRANSFERASE"/>
    <property type="match status" value="1"/>
</dbReference>
<keyword evidence="7 9" id="KW-0472">Membrane</keyword>
<evidence type="ECO:0000313" key="12">
    <source>
        <dbReference type="Proteomes" id="UP000000238"/>
    </source>
</evidence>
<dbReference type="GO" id="GO:0042158">
    <property type="term" value="P:lipoprotein biosynthetic process"/>
    <property type="evidence" value="ECO:0007669"/>
    <property type="project" value="UniProtKB-UniRule"/>
</dbReference>
<keyword evidence="6 9" id="KW-1133">Transmembrane helix</keyword>
<comment type="subcellular location">
    <subcellularLocation>
        <location evidence="9">Cell inner membrane</location>
        <topology evidence="9">Multi-pass membrane protein</topology>
    </subcellularLocation>
    <subcellularLocation>
        <location evidence="1">Cell membrane</location>
        <topology evidence="1">Multi-pass membrane protein</topology>
    </subcellularLocation>
</comment>
<dbReference type="CDD" id="cd07571">
    <property type="entry name" value="ALP_N-acyl_transferase"/>
    <property type="match status" value="1"/>
</dbReference>
<evidence type="ECO:0000256" key="4">
    <source>
        <dbReference type="ARBA" id="ARBA00022679"/>
    </source>
</evidence>
<keyword evidence="9" id="KW-0997">Cell inner membrane</keyword>
<evidence type="ECO:0000259" key="10">
    <source>
        <dbReference type="PROSITE" id="PS50263"/>
    </source>
</evidence>
<evidence type="ECO:0000256" key="9">
    <source>
        <dbReference type="HAMAP-Rule" id="MF_01148"/>
    </source>
</evidence>
<comment type="catalytic activity">
    <reaction evidence="9">
        <text>N-terminal S-1,2-diacyl-sn-glyceryl-L-cysteinyl-[lipoprotein] + a glycerophospholipid = N-acyl-S-1,2-diacyl-sn-glyceryl-L-cysteinyl-[lipoprotein] + a 2-acyl-sn-glycero-3-phospholipid + H(+)</text>
        <dbReference type="Rhea" id="RHEA:48228"/>
        <dbReference type="Rhea" id="RHEA-COMP:14681"/>
        <dbReference type="Rhea" id="RHEA-COMP:14684"/>
        <dbReference type="ChEBI" id="CHEBI:15378"/>
        <dbReference type="ChEBI" id="CHEBI:136912"/>
        <dbReference type="ChEBI" id="CHEBI:140656"/>
        <dbReference type="ChEBI" id="CHEBI:140657"/>
        <dbReference type="ChEBI" id="CHEBI:140660"/>
        <dbReference type="EC" id="2.3.1.269"/>
    </reaction>
</comment>
<dbReference type="NCBIfam" id="TIGR00546">
    <property type="entry name" value="lnt"/>
    <property type="match status" value="1"/>
</dbReference>
<evidence type="ECO:0000256" key="8">
    <source>
        <dbReference type="ARBA" id="ARBA00023315"/>
    </source>
</evidence>
<dbReference type="InterPro" id="IPR003010">
    <property type="entry name" value="C-N_Hydrolase"/>
</dbReference>
<evidence type="ECO:0000256" key="5">
    <source>
        <dbReference type="ARBA" id="ARBA00022692"/>
    </source>
</evidence>
<organism evidence="11 12">
    <name type="scientific">Hahella chejuensis (strain KCTC 2396)</name>
    <dbReference type="NCBI Taxonomy" id="349521"/>
    <lineage>
        <taxon>Bacteria</taxon>
        <taxon>Pseudomonadati</taxon>
        <taxon>Pseudomonadota</taxon>
        <taxon>Gammaproteobacteria</taxon>
        <taxon>Oceanospirillales</taxon>
        <taxon>Hahellaceae</taxon>
        <taxon>Hahella</taxon>
    </lineage>
</organism>
<dbReference type="EMBL" id="CP000155">
    <property type="protein sequence ID" value="ABC32024.1"/>
    <property type="molecule type" value="Genomic_DNA"/>
</dbReference>
<dbReference type="eggNOG" id="COG0815">
    <property type="taxonomic scope" value="Bacteria"/>
</dbReference>
<dbReference type="PROSITE" id="PS50263">
    <property type="entry name" value="CN_HYDROLASE"/>
    <property type="match status" value="1"/>
</dbReference>
<dbReference type="Pfam" id="PF00795">
    <property type="entry name" value="CN_hydrolase"/>
    <property type="match status" value="1"/>
</dbReference>
<evidence type="ECO:0000313" key="11">
    <source>
        <dbReference type="EMBL" id="ABC32024.1"/>
    </source>
</evidence>